<evidence type="ECO:0000256" key="3">
    <source>
        <dbReference type="ARBA" id="ARBA00022475"/>
    </source>
</evidence>
<dbReference type="InterPro" id="IPR000515">
    <property type="entry name" value="MetI-like"/>
</dbReference>
<accession>A0A3M5RHR1</accession>
<dbReference type="Gene3D" id="1.10.3720.10">
    <property type="entry name" value="MetI-like"/>
    <property type="match status" value="1"/>
</dbReference>
<feature type="transmembrane region" description="Helical" evidence="8">
    <location>
        <begin position="250"/>
        <end position="276"/>
    </location>
</feature>
<feature type="transmembrane region" description="Helical" evidence="8">
    <location>
        <begin position="33"/>
        <end position="53"/>
    </location>
</feature>
<dbReference type="EMBL" id="RBTT01000176">
    <property type="protein sequence ID" value="RMU08592.1"/>
    <property type="molecule type" value="Genomic_DNA"/>
</dbReference>
<evidence type="ECO:0000256" key="5">
    <source>
        <dbReference type="ARBA" id="ARBA00022989"/>
    </source>
</evidence>
<feature type="domain" description="ABC transmembrane type-1" evidence="9">
    <location>
        <begin position="118"/>
        <end position="315"/>
    </location>
</feature>
<feature type="transmembrane region" description="Helical" evidence="8">
    <location>
        <begin position="120"/>
        <end position="142"/>
    </location>
</feature>
<dbReference type="PANTHER" id="PTHR43163:SF6">
    <property type="entry name" value="DIPEPTIDE TRANSPORT SYSTEM PERMEASE PROTEIN DPPB-RELATED"/>
    <property type="match status" value="1"/>
</dbReference>
<dbReference type="InterPro" id="IPR035906">
    <property type="entry name" value="MetI-like_sf"/>
</dbReference>
<proteinExistence type="inferred from homology"/>
<dbReference type="GO" id="GO:0071916">
    <property type="term" value="F:dipeptide transmembrane transporter activity"/>
    <property type="evidence" value="ECO:0007669"/>
    <property type="project" value="TreeGrafter"/>
</dbReference>
<sequence length="329" mass="35908">MRGTRYALQHRPPTCYPSDTRSLAMFGFLLRRLGIALCVAITVSVISFSLLHLSGDLATAIGGPEASSEQIEQIRVQYGLNKPLVTQYFEWLADVVRLDFGDSFFFQESVYNLIASRLSITLGLGAMALSIALLIAIPLGVLAAVKRDTWVDRLALSIAVLGQAMPSFWFALMLIVVFSVTLKWLPVSGNSTWAHFVMPAIALGYYATPAIMRLTRAGMLDVLNSDYIRTARAKGLRPATVLFKHALRNALIPVVALAAVEFGFMLGGSVVIETVFSLQGIGQLAWDAIARDDFPVVQAVVLLIAVIYIVLTLLADVLNALLDPRIRVK</sequence>
<dbReference type="AlphaFoldDB" id="A0A3M5RHR1"/>
<evidence type="ECO:0000256" key="8">
    <source>
        <dbReference type="RuleBase" id="RU363032"/>
    </source>
</evidence>
<evidence type="ECO:0000256" key="4">
    <source>
        <dbReference type="ARBA" id="ARBA00022692"/>
    </source>
</evidence>
<keyword evidence="5 8" id="KW-1133">Transmembrane helix</keyword>
<organism evidence="10 11">
    <name type="scientific">Pseudomonas syringae pv. coriandricola</name>
    <dbReference type="NCBI Taxonomy" id="264453"/>
    <lineage>
        <taxon>Bacteria</taxon>
        <taxon>Pseudomonadati</taxon>
        <taxon>Pseudomonadota</taxon>
        <taxon>Gammaproteobacteria</taxon>
        <taxon>Pseudomonadales</taxon>
        <taxon>Pseudomonadaceae</taxon>
        <taxon>Pseudomonas</taxon>
    </lineage>
</organism>
<dbReference type="Proteomes" id="UP000274212">
    <property type="component" value="Unassembled WGS sequence"/>
</dbReference>
<dbReference type="Pfam" id="PF19300">
    <property type="entry name" value="BPD_transp_1_N"/>
    <property type="match status" value="1"/>
</dbReference>
<dbReference type="SUPFAM" id="SSF161098">
    <property type="entry name" value="MetI-like"/>
    <property type="match status" value="1"/>
</dbReference>
<evidence type="ECO:0000256" key="6">
    <source>
        <dbReference type="ARBA" id="ARBA00023136"/>
    </source>
</evidence>
<feature type="transmembrane region" description="Helical" evidence="8">
    <location>
        <begin position="192"/>
        <end position="212"/>
    </location>
</feature>
<dbReference type="PANTHER" id="PTHR43163">
    <property type="entry name" value="DIPEPTIDE TRANSPORT SYSTEM PERMEASE PROTEIN DPPB-RELATED"/>
    <property type="match status" value="1"/>
</dbReference>
<evidence type="ECO:0000256" key="1">
    <source>
        <dbReference type="ARBA" id="ARBA00004651"/>
    </source>
</evidence>
<keyword evidence="2 8" id="KW-0813">Transport</keyword>
<keyword evidence="4 8" id="KW-0812">Transmembrane</keyword>
<comment type="similarity">
    <text evidence="7">Belongs to the binding-protein-dependent transport system permease family. OppBC subfamily.</text>
</comment>
<comment type="subcellular location">
    <subcellularLocation>
        <location evidence="1 8">Cell membrane</location>
        <topology evidence="1 8">Multi-pass membrane protein</topology>
    </subcellularLocation>
</comment>
<keyword evidence="6 8" id="KW-0472">Membrane</keyword>
<evidence type="ECO:0000313" key="10">
    <source>
        <dbReference type="EMBL" id="RMU08592.1"/>
    </source>
</evidence>
<dbReference type="PROSITE" id="PS50928">
    <property type="entry name" value="ABC_TM1"/>
    <property type="match status" value="1"/>
</dbReference>
<name>A0A3M5RHR1_9PSED</name>
<dbReference type="InterPro" id="IPR045621">
    <property type="entry name" value="BPD_transp_1_N"/>
</dbReference>
<feature type="transmembrane region" description="Helical" evidence="8">
    <location>
        <begin position="154"/>
        <end position="180"/>
    </location>
</feature>
<dbReference type="Pfam" id="PF00528">
    <property type="entry name" value="BPD_transp_1"/>
    <property type="match status" value="1"/>
</dbReference>
<comment type="caution">
    <text evidence="10">The sequence shown here is derived from an EMBL/GenBank/DDBJ whole genome shotgun (WGS) entry which is preliminary data.</text>
</comment>
<evidence type="ECO:0000256" key="2">
    <source>
        <dbReference type="ARBA" id="ARBA00022448"/>
    </source>
</evidence>
<evidence type="ECO:0000256" key="7">
    <source>
        <dbReference type="ARBA" id="ARBA00024202"/>
    </source>
</evidence>
<keyword evidence="3" id="KW-1003">Cell membrane</keyword>
<gene>
    <name evidence="10" type="ORF">ALP36_05414</name>
</gene>
<dbReference type="CDD" id="cd06261">
    <property type="entry name" value="TM_PBP2"/>
    <property type="match status" value="1"/>
</dbReference>
<feature type="transmembrane region" description="Helical" evidence="8">
    <location>
        <begin position="296"/>
        <end position="322"/>
    </location>
</feature>
<evidence type="ECO:0000313" key="11">
    <source>
        <dbReference type="Proteomes" id="UP000274212"/>
    </source>
</evidence>
<reference evidence="10 11" key="1">
    <citation type="submission" date="2018-08" db="EMBL/GenBank/DDBJ databases">
        <title>Recombination of ecologically and evolutionarily significant loci maintains genetic cohesion in the Pseudomonas syringae species complex.</title>
        <authorList>
            <person name="Dillon M."/>
            <person name="Thakur S."/>
            <person name="Almeida R.N.D."/>
            <person name="Weir B.S."/>
            <person name="Guttman D.S."/>
        </authorList>
    </citation>
    <scope>NUCLEOTIDE SEQUENCE [LARGE SCALE GENOMIC DNA]</scope>
    <source>
        <strain evidence="10 11">ICMP 9829</strain>
    </source>
</reference>
<protein>
    <recommendedName>
        <fullName evidence="9">ABC transmembrane type-1 domain-containing protein</fullName>
    </recommendedName>
</protein>
<evidence type="ECO:0000259" key="9">
    <source>
        <dbReference type="PROSITE" id="PS50928"/>
    </source>
</evidence>
<dbReference type="GO" id="GO:0005886">
    <property type="term" value="C:plasma membrane"/>
    <property type="evidence" value="ECO:0007669"/>
    <property type="project" value="UniProtKB-SubCell"/>
</dbReference>